<dbReference type="PANTHER" id="PTHR46825">
    <property type="entry name" value="D-ALANYL-D-ALANINE-CARBOXYPEPTIDASE/ENDOPEPTIDASE AMPH"/>
    <property type="match status" value="1"/>
</dbReference>
<dbReference type="InterPro" id="IPR001466">
    <property type="entry name" value="Beta-lactam-related"/>
</dbReference>
<proteinExistence type="predicted"/>
<feature type="region of interest" description="Disordered" evidence="1">
    <location>
        <begin position="97"/>
        <end position="118"/>
    </location>
</feature>
<protein>
    <submittedName>
        <fullName evidence="4">D-alanyl-D-alanine carboxypeptidase</fullName>
        <ecNumber evidence="4">3.4.16.4</ecNumber>
    </submittedName>
</protein>
<dbReference type="EMBL" id="JABEZU010000001">
    <property type="protein sequence ID" value="NOV95631.1"/>
    <property type="molecule type" value="Genomic_DNA"/>
</dbReference>
<feature type="domain" description="Beta-lactamase-related" evidence="3">
    <location>
        <begin position="95"/>
        <end position="369"/>
    </location>
</feature>
<evidence type="ECO:0000256" key="1">
    <source>
        <dbReference type="SAM" id="MobiDB-lite"/>
    </source>
</evidence>
<dbReference type="EC" id="3.4.16.4" evidence="4"/>
<dbReference type="InterPro" id="IPR012338">
    <property type="entry name" value="Beta-lactam/transpept-like"/>
</dbReference>
<dbReference type="GO" id="GO:0009002">
    <property type="term" value="F:serine-type D-Ala-D-Ala carboxypeptidase activity"/>
    <property type="evidence" value="ECO:0007669"/>
    <property type="project" value="UniProtKB-EC"/>
</dbReference>
<dbReference type="InterPro" id="IPR050491">
    <property type="entry name" value="AmpC-like"/>
</dbReference>
<evidence type="ECO:0000313" key="4">
    <source>
        <dbReference type="EMBL" id="NOV95631.1"/>
    </source>
</evidence>
<comment type="caution">
    <text evidence="4">The sequence shown here is derived from an EMBL/GenBank/DDBJ whole genome shotgun (WGS) entry which is preliminary data.</text>
</comment>
<gene>
    <name evidence="4" type="ORF">HDG69_000184</name>
</gene>
<dbReference type="Pfam" id="PF00144">
    <property type="entry name" value="Beta-lactamase"/>
    <property type="match status" value="1"/>
</dbReference>
<evidence type="ECO:0000313" key="5">
    <source>
        <dbReference type="Proteomes" id="UP000757540"/>
    </source>
</evidence>
<dbReference type="Gene3D" id="3.40.710.10">
    <property type="entry name" value="DD-peptidase/beta-lactamase superfamily"/>
    <property type="match status" value="1"/>
</dbReference>
<evidence type="ECO:0000259" key="3">
    <source>
        <dbReference type="Pfam" id="PF00144"/>
    </source>
</evidence>
<name>A0ABX1ZYS8_9MICO</name>
<keyword evidence="4" id="KW-0378">Hydrolase</keyword>
<reference evidence="4 5" key="1">
    <citation type="submission" date="2020-05" db="EMBL/GenBank/DDBJ databases">
        <title>Genomic Encyclopedia of Type Strains, Phase III (KMG-III): the genomes of soil and plant-associated and newly described type strains.</title>
        <authorList>
            <person name="Whitman W."/>
        </authorList>
    </citation>
    <scope>NUCLEOTIDE SEQUENCE [LARGE SCALE GENOMIC DNA]</scope>
    <source>
        <strain evidence="4 5">KCTC 19046</strain>
    </source>
</reference>
<keyword evidence="4" id="KW-0121">Carboxypeptidase</keyword>
<feature type="signal peptide" evidence="2">
    <location>
        <begin position="1"/>
        <end position="28"/>
    </location>
</feature>
<dbReference type="PANTHER" id="PTHR46825:SF7">
    <property type="entry name" value="D-ALANYL-D-ALANINE CARBOXYPEPTIDASE"/>
    <property type="match status" value="1"/>
</dbReference>
<evidence type="ECO:0000256" key="2">
    <source>
        <dbReference type="SAM" id="SignalP"/>
    </source>
</evidence>
<dbReference type="Proteomes" id="UP000757540">
    <property type="component" value="Unassembled WGS sequence"/>
</dbReference>
<sequence>MRRRTRSAIALATAALVATPLLSAPAHASTDGPLPGPSREALVDALSVARQDAQPRTDATAPAAPAWGAVLDATLDEVVAGPVVGVTARLETPDLTWRGSAGAREHERAAPARPQDRFRASSITKPMIATLVLQEVEAGTWSLDTTVDEVLPGLLEVDVTIEQLLSHRSGLPEHLGALLQSRLTDPDDFDEQWQAVGQVYPVADHLAVIRALAREFEPGADFHYSNAGYVVLRLLLEEVTGEEVDDLLEKRVFKPAGMRHTDYPQKPGARGPYLAGAAYTGELGAGTYSLPHFHPSFFDAAGAVTTTTADLHAFTEALLGGELLAPATVADMIDPRSDDFYGLGIYRLPDPCVPGEHLYGHDGAGIGSLSMVLASLDGERRFSYGLTGRDYTVPPGQMQDGAAAVLNTLAAATC</sequence>
<accession>A0ABX1ZYS8</accession>
<keyword evidence="5" id="KW-1185">Reference proteome</keyword>
<organism evidence="4 5">
    <name type="scientific">Isoptericola halotolerans</name>
    <dbReference type="NCBI Taxonomy" id="300560"/>
    <lineage>
        <taxon>Bacteria</taxon>
        <taxon>Bacillati</taxon>
        <taxon>Actinomycetota</taxon>
        <taxon>Actinomycetes</taxon>
        <taxon>Micrococcales</taxon>
        <taxon>Promicromonosporaceae</taxon>
        <taxon>Isoptericola</taxon>
    </lineage>
</organism>
<dbReference type="SUPFAM" id="SSF56601">
    <property type="entry name" value="beta-lactamase/transpeptidase-like"/>
    <property type="match status" value="1"/>
</dbReference>
<feature type="chain" id="PRO_5046796835" evidence="2">
    <location>
        <begin position="29"/>
        <end position="414"/>
    </location>
</feature>
<dbReference type="RefSeq" id="WP_171781910.1">
    <property type="nucleotide sequence ID" value="NZ_BAAAML010000002.1"/>
</dbReference>
<keyword evidence="4" id="KW-0645">Protease</keyword>
<feature type="compositionally biased region" description="Basic and acidic residues" evidence="1">
    <location>
        <begin position="103"/>
        <end position="118"/>
    </location>
</feature>
<keyword evidence="2" id="KW-0732">Signal</keyword>